<dbReference type="InterPro" id="IPR002525">
    <property type="entry name" value="Transp_IS110-like_N"/>
</dbReference>
<evidence type="ECO:0000313" key="3">
    <source>
        <dbReference type="EMBL" id="ABA04117.1"/>
    </source>
</evidence>
<dbReference type="PANTHER" id="PTHR33055:SF3">
    <property type="entry name" value="PUTATIVE TRANSPOSASE FOR IS117-RELATED"/>
    <property type="match status" value="1"/>
</dbReference>
<name>Q3SUC4_NITWN</name>
<gene>
    <name evidence="3" type="ordered locus">Nwi_0853</name>
</gene>
<dbReference type="AlphaFoldDB" id="Q3SUC4"/>
<dbReference type="GO" id="GO:0004803">
    <property type="term" value="F:transposase activity"/>
    <property type="evidence" value="ECO:0007669"/>
    <property type="project" value="InterPro"/>
</dbReference>
<dbReference type="RefSeq" id="WP_011314162.1">
    <property type="nucleotide sequence ID" value="NC_007406.1"/>
</dbReference>
<accession>Q3SUC4</accession>
<evidence type="ECO:0000259" key="1">
    <source>
        <dbReference type="Pfam" id="PF01548"/>
    </source>
</evidence>
<dbReference type="OrthoDB" id="7410629at2"/>
<organism evidence="3 4">
    <name type="scientific">Nitrobacter winogradskyi (strain ATCC 25391 / DSM 10237 / CIP 104748 / NCIMB 11846 / Nb-255)</name>
    <dbReference type="NCBI Taxonomy" id="323098"/>
    <lineage>
        <taxon>Bacteria</taxon>
        <taxon>Pseudomonadati</taxon>
        <taxon>Pseudomonadota</taxon>
        <taxon>Alphaproteobacteria</taxon>
        <taxon>Hyphomicrobiales</taxon>
        <taxon>Nitrobacteraceae</taxon>
        <taxon>Nitrobacter</taxon>
    </lineage>
</organism>
<dbReference type="GO" id="GO:0003677">
    <property type="term" value="F:DNA binding"/>
    <property type="evidence" value="ECO:0007669"/>
    <property type="project" value="InterPro"/>
</dbReference>
<dbReference type="Proteomes" id="UP000002531">
    <property type="component" value="Chromosome"/>
</dbReference>
<dbReference type="Pfam" id="PF02371">
    <property type="entry name" value="Transposase_20"/>
    <property type="match status" value="1"/>
</dbReference>
<dbReference type="InterPro" id="IPR047650">
    <property type="entry name" value="Transpos_IS110"/>
</dbReference>
<dbReference type="STRING" id="323098.Nwi_0853"/>
<reference evidence="3 4" key="1">
    <citation type="journal article" date="2006" name="Appl. Environ. Microbiol.">
        <title>Genome sequence of the chemolithoautotrophic nitrite-oxidizing bacterium Nitrobacter winogradskyi Nb-255.</title>
        <authorList>
            <person name="Starkenburg S.R."/>
            <person name="Chain P.S."/>
            <person name="Sayavedra-Soto L.A."/>
            <person name="Hauser L."/>
            <person name="Land M.L."/>
            <person name="Larimer F.W."/>
            <person name="Malfatti S.A."/>
            <person name="Klotz M.G."/>
            <person name="Bottomley P.J."/>
            <person name="Arp D.J."/>
            <person name="Hickey W.J."/>
        </authorList>
    </citation>
    <scope>NUCLEOTIDE SEQUENCE [LARGE SCALE GENOMIC DNA]</scope>
    <source>
        <strain evidence="4">ATCC 25391 / DSM 10237 / CIP 104748 / NCIMB 11846 / Nb-255</strain>
    </source>
</reference>
<evidence type="ECO:0000259" key="2">
    <source>
        <dbReference type="Pfam" id="PF02371"/>
    </source>
</evidence>
<dbReference type="NCBIfam" id="NF033542">
    <property type="entry name" value="transpos_IS110"/>
    <property type="match status" value="1"/>
</dbReference>
<proteinExistence type="predicted"/>
<dbReference type="EMBL" id="CP000115">
    <property type="protein sequence ID" value="ABA04117.1"/>
    <property type="molecule type" value="Genomic_DNA"/>
</dbReference>
<dbReference type="HOGENOM" id="CLU_036902_3_3_5"/>
<feature type="domain" description="Transposase IS110-like N-terminal" evidence="1">
    <location>
        <begin position="6"/>
        <end position="151"/>
    </location>
</feature>
<keyword evidence="4" id="KW-1185">Reference proteome</keyword>
<protein>
    <submittedName>
        <fullName evidence="3">Transposase IS116/IS110/IS902</fullName>
    </submittedName>
</protein>
<dbReference type="KEGG" id="nwi:Nwi_0853"/>
<dbReference type="eggNOG" id="COG3547">
    <property type="taxonomic scope" value="Bacteria"/>
</dbReference>
<feature type="domain" description="Transposase IS116/IS110/IS902 C-terminal" evidence="2">
    <location>
        <begin position="213"/>
        <end position="295"/>
    </location>
</feature>
<dbReference type="PANTHER" id="PTHR33055">
    <property type="entry name" value="TRANSPOSASE FOR INSERTION SEQUENCE ELEMENT IS1111A"/>
    <property type="match status" value="1"/>
</dbReference>
<dbReference type="GO" id="GO:0006313">
    <property type="term" value="P:DNA transposition"/>
    <property type="evidence" value="ECO:0007669"/>
    <property type="project" value="InterPro"/>
</dbReference>
<dbReference type="InterPro" id="IPR003346">
    <property type="entry name" value="Transposase_20"/>
</dbReference>
<sequence>MALLFCGLDVAMDETAICVVDDQGKILLETTCVSDPVAIRDVLKPYLERLRRVGHEAGSLSPWLHPEMLKLGLPAVCLETQHVRAALSAQRNKTDRTDALGIAHIMRTGWFRQAHIKSESCYRLRLLLTQRRNLKAKFLDIENTIRHSLKAFGIKLGGASRGTFDQAVREAVAQDPLTAELMDAMLTARAMLWKQYCRLHDLVVRFVAGNELCRRFMQIPGVGPVTALSFMTAIDDPSRFRRSRDVAAYFGLTSRRWQSGTSIDVQGRISKAGDPDVRRALYEAASALMTRFKRKDKVKTWGQQIAKRSCHRKACVAVARKLAVIMHAMWTDGTFYIGDPAVSAQDMAARTALKDRKLLGAHR</sequence>
<dbReference type="Pfam" id="PF01548">
    <property type="entry name" value="DEDD_Tnp_IS110"/>
    <property type="match status" value="1"/>
</dbReference>
<evidence type="ECO:0000313" key="4">
    <source>
        <dbReference type="Proteomes" id="UP000002531"/>
    </source>
</evidence>